<dbReference type="InParanoid" id="G8ZWZ2"/>
<name>G8ZWZ2_TORDE</name>
<dbReference type="Proteomes" id="UP000005627">
    <property type="component" value="Chromosome 6"/>
</dbReference>
<comment type="similarity">
    <text evidence="1">Belongs to the TEL2 family.</text>
</comment>
<dbReference type="KEGG" id="tdl:TDEL_0F03250"/>
<keyword evidence="4" id="KW-1185">Reference proteome</keyword>
<evidence type="ECO:0000313" key="4">
    <source>
        <dbReference type="Proteomes" id="UP000005627"/>
    </source>
</evidence>
<dbReference type="FunCoup" id="G8ZWZ2">
    <property type="interactions" value="39"/>
</dbReference>
<dbReference type="GO" id="GO:0000781">
    <property type="term" value="C:chromosome, telomeric region"/>
    <property type="evidence" value="ECO:0007669"/>
    <property type="project" value="EnsemblFungi"/>
</dbReference>
<dbReference type="GeneID" id="11501675"/>
<dbReference type="eggNOG" id="KOG4346">
    <property type="taxonomic scope" value="Eukaryota"/>
</dbReference>
<reference evidence="3 4" key="1">
    <citation type="journal article" date="2011" name="Proc. Natl. Acad. Sci. U.S.A.">
        <title>Evolutionary erosion of yeast sex chromosomes by mating-type switching accidents.</title>
        <authorList>
            <person name="Gordon J.L."/>
            <person name="Armisen D."/>
            <person name="Proux-Wera E."/>
            <person name="Oheigeartaigh S.S."/>
            <person name="Byrne K.P."/>
            <person name="Wolfe K.H."/>
        </authorList>
    </citation>
    <scope>NUCLEOTIDE SEQUENCE [LARGE SCALE GENOMIC DNA]</scope>
    <source>
        <strain evidence="4">ATCC 10662 / CBS 1146 / NBRC 0425 / NCYC 2629 / NRRL Y-866</strain>
    </source>
</reference>
<dbReference type="AlphaFoldDB" id="G8ZWZ2"/>
<dbReference type="InterPro" id="IPR038528">
    <property type="entry name" value="TEL2_C_sf"/>
</dbReference>
<dbReference type="STRING" id="1076872.G8ZWZ2"/>
<organism evidence="3 4">
    <name type="scientific">Torulaspora delbrueckii</name>
    <name type="common">Yeast</name>
    <name type="synonym">Candida colliculosa</name>
    <dbReference type="NCBI Taxonomy" id="4950"/>
    <lineage>
        <taxon>Eukaryota</taxon>
        <taxon>Fungi</taxon>
        <taxon>Dikarya</taxon>
        <taxon>Ascomycota</taxon>
        <taxon>Saccharomycotina</taxon>
        <taxon>Saccharomycetes</taxon>
        <taxon>Saccharomycetales</taxon>
        <taxon>Saccharomycetaceae</taxon>
        <taxon>Torulaspora</taxon>
    </lineage>
</organism>
<dbReference type="HOGENOM" id="CLU_444244_0_0_1"/>
<dbReference type="GO" id="GO:0042162">
    <property type="term" value="F:telomeric DNA binding"/>
    <property type="evidence" value="ECO:0007669"/>
    <property type="project" value="EnsemblFungi"/>
</dbReference>
<dbReference type="InterPro" id="IPR051970">
    <property type="entry name" value="TEL2_Regulation"/>
</dbReference>
<proteinExistence type="inferred from homology"/>
<evidence type="ECO:0000313" key="3">
    <source>
        <dbReference type="EMBL" id="CCE93136.1"/>
    </source>
</evidence>
<feature type="domain" description="Telomere length regulation protein conserved" evidence="2">
    <location>
        <begin position="419"/>
        <end position="531"/>
    </location>
</feature>
<dbReference type="GO" id="GO:0034502">
    <property type="term" value="P:protein localization to chromosome"/>
    <property type="evidence" value="ECO:0007669"/>
    <property type="project" value="EnsemblFungi"/>
</dbReference>
<evidence type="ECO:0000259" key="2">
    <source>
        <dbReference type="Pfam" id="PF10193"/>
    </source>
</evidence>
<dbReference type="GO" id="GO:0007004">
    <property type="term" value="P:telomere maintenance via telomerase"/>
    <property type="evidence" value="ECO:0007669"/>
    <property type="project" value="EnsemblFungi"/>
</dbReference>
<dbReference type="GO" id="GO:0051083">
    <property type="term" value="P:'de novo' cotranslational protein folding"/>
    <property type="evidence" value="ECO:0007669"/>
    <property type="project" value="TreeGrafter"/>
</dbReference>
<gene>
    <name evidence="3" type="primary">TDEL0F03250</name>
    <name evidence="3" type="ORF">TDEL_0F03250</name>
</gene>
<dbReference type="OrthoDB" id="10258062at2759"/>
<evidence type="ECO:0000256" key="1">
    <source>
        <dbReference type="ARBA" id="ARBA00006133"/>
    </source>
</evidence>
<dbReference type="PANTHER" id="PTHR15830:SF10">
    <property type="entry name" value="TELOMERE LENGTH REGULATION PROTEIN TEL2 HOMOLOG"/>
    <property type="match status" value="1"/>
</dbReference>
<sequence length="670" mass="77000">MSGVSLLEGNVTASVIQEVLNGLKERNVALTLIEILTILKTVIPVYPSLRRESKNLLLILISDNYNFMAQLASFTSSIPIKQVERKIYQQVIIDTMKNRCDCLRNYMSQSTDTKVQRNNLKALMFGSKLFNVLSSTIDIVDYLECLREQWKYVLERAEPLDAVYGELLTASFILHPTLAEDILLNGFFYTRESYFQSMITTVNTASSLDQQRLIKNFIIPHLDLHINESNTNSVINVLRQLPLDCDIDLSYILTLKSLILQSCIIRLLLTSSQNELVSHLLQRFGQPDDALDERICQLLVVSLKYANDPSLKANIGGDKNLLDGVTARLMHKDNLLRERTMYIAKVVTDGGLKYESDFIISIPEFEFPQNDFKIDFNSLRDQFQDIKSSTVLQTEVRKLSLMEDSDDEDDEENENERDIVFLKDLVAKYARLDSNKKIRPLPLLKLTVKLVRQKKDFPIEVSYYSSELLVSISSLNNDLEEKDFEQWRINALCSIVVVTPETVTDLHKILFTSELSLQQRMSLLSSLGLSARELRGYADESIVKPQNNFPTSRLPWDKQTESHSTSAQLSSIEELPTERIVWKSKKLLTDGQEQLNANKFRKYSRLFFYPLAHGWLDGIDLGSFTDLFKTHYLMTLHIIYQCAYPVHDYDSMTRLMEQILLQASQQGIRF</sequence>
<dbReference type="EMBL" id="HE616747">
    <property type="protein sequence ID" value="CCE93136.1"/>
    <property type="molecule type" value="Genomic_DNA"/>
</dbReference>
<accession>G8ZWZ2</accession>
<dbReference type="GO" id="GO:0051879">
    <property type="term" value="F:Hsp90 protein binding"/>
    <property type="evidence" value="ECO:0007669"/>
    <property type="project" value="TreeGrafter"/>
</dbReference>
<dbReference type="RefSeq" id="XP_003682347.1">
    <property type="nucleotide sequence ID" value="XM_003682299.1"/>
</dbReference>
<dbReference type="GO" id="GO:0110078">
    <property type="term" value="C:TTT Hsp90 cochaperone complex"/>
    <property type="evidence" value="ECO:0007669"/>
    <property type="project" value="EnsemblFungi"/>
</dbReference>
<dbReference type="InterPro" id="IPR019337">
    <property type="entry name" value="Telomere_length_regulation_dom"/>
</dbReference>
<dbReference type="GO" id="GO:0005829">
    <property type="term" value="C:cytosol"/>
    <property type="evidence" value="ECO:0007669"/>
    <property type="project" value="TreeGrafter"/>
</dbReference>
<dbReference type="Pfam" id="PF10193">
    <property type="entry name" value="Telomere_reg-2"/>
    <property type="match status" value="1"/>
</dbReference>
<protein>
    <recommendedName>
        <fullName evidence="2">Telomere length regulation protein conserved domain-containing protein</fullName>
    </recommendedName>
</protein>
<dbReference type="Gene3D" id="1.25.40.720">
    <property type="entry name" value="Telomere length regulation protein 2, C-terminal domain"/>
    <property type="match status" value="2"/>
</dbReference>
<dbReference type="PANTHER" id="PTHR15830">
    <property type="entry name" value="TELOMERE LENGTH REGULATION PROTEIN TEL2 FAMILY MEMBER"/>
    <property type="match status" value="1"/>
</dbReference>